<dbReference type="InterPro" id="IPR011530">
    <property type="entry name" value="rRNA_adenine_dimethylase"/>
</dbReference>
<dbReference type="Proteomes" id="UP000618343">
    <property type="component" value="Unassembled WGS sequence"/>
</dbReference>
<dbReference type="CDD" id="cd02440">
    <property type="entry name" value="AdoMet_MTases"/>
    <property type="match status" value="1"/>
</dbReference>
<dbReference type="InterPro" id="IPR001737">
    <property type="entry name" value="KsgA/Erm"/>
</dbReference>
<comment type="similarity">
    <text evidence="7">Belongs to the class I-like SAM-binding methyltransferase superfamily. rRNA adenine N(6)-methyltransferase family. RsmA subfamily.</text>
</comment>
<dbReference type="PANTHER" id="PTHR11727">
    <property type="entry name" value="DIMETHYLADENOSINE TRANSFERASE"/>
    <property type="match status" value="1"/>
</dbReference>
<evidence type="ECO:0000256" key="6">
    <source>
        <dbReference type="ARBA" id="ARBA00022884"/>
    </source>
</evidence>
<dbReference type="InterPro" id="IPR029063">
    <property type="entry name" value="SAM-dependent_MTases_sf"/>
</dbReference>
<evidence type="ECO:0000256" key="8">
    <source>
        <dbReference type="PROSITE-ProRule" id="PRU01026"/>
    </source>
</evidence>
<dbReference type="Gene3D" id="1.10.8.100">
    <property type="entry name" value="Ribosomal RNA adenine dimethylase-like, domain 2"/>
    <property type="match status" value="1"/>
</dbReference>
<keyword evidence="6 7" id="KW-0694">RNA-binding</keyword>
<keyword evidence="2 7" id="KW-0698">rRNA processing</keyword>
<gene>
    <name evidence="7" type="primary">rsmA</name>
    <name evidence="7" type="synonym">ksgA</name>
    <name evidence="10" type="ORF">EYH15_04590</name>
    <name evidence="11" type="ORF">EYH21_01475</name>
</gene>
<keyword evidence="3 7" id="KW-0489">Methyltransferase</keyword>
<evidence type="ECO:0000313" key="11">
    <source>
        <dbReference type="EMBL" id="HIP90957.1"/>
    </source>
</evidence>
<dbReference type="PROSITE" id="PS01131">
    <property type="entry name" value="RRNA_A_DIMETH"/>
    <property type="match status" value="1"/>
</dbReference>
<keyword evidence="4 7" id="KW-0808">Transferase</keyword>
<dbReference type="EMBL" id="DQUO01000013">
    <property type="protein sequence ID" value="HIP90957.1"/>
    <property type="molecule type" value="Genomic_DNA"/>
</dbReference>
<dbReference type="Proteomes" id="UP000643554">
    <property type="component" value="Unassembled WGS sequence"/>
</dbReference>
<evidence type="ECO:0000256" key="3">
    <source>
        <dbReference type="ARBA" id="ARBA00022603"/>
    </source>
</evidence>
<feature type="binding site" evidence="7 8">
    <location>
        <position position="12"/>
    </location>
    <ligand>
        <name>S-adenosyl-L-methionine</name>
        <dbReference type="ChEBI" id="CHEBI:59789"/>
    </ligand>
</feature>
<accession>A0A832ZC71</accession>
<dbReference type="InterPro" id="IPR020596">
    <property type="entry name" value="rRNA_Ade_Mease_Trfase_CS"/>
</dbReference>
<dbReference type="InterPro" id="IPR023165">
    <property type="entry name" value="rRNA_Ade_diMease-like_C"/>
</dbReference>
<dbReference type="GO" id="GO:0000179">
    <property type="term" value="F:rRNA (adenine-N6,N6-)-dimethyltransferase activity"/>
    <property type="evidence" value="ECO:0007669"/>
    <property type="project" value="UniProtKB-UniRule"/>
</dbReference>
<dbReference type="SMART" id="SM00650">
    <property type="entry name" value="rADc"/>
    <property type="match status" value="1"/>
</dbReference>
<dbReference type="FunFam" id="3.40.50.150:FF:000023">
    <property type="entry name" value="Ribosomal RNA small subunit methyltransferase A"/>
    <property type="match status" value="1"/>
</dbReference>
<dbReference type="EMBL" id="DQUI01000074">
    <property type="protein sequence ID" value="HIP84746.1"/>
    <property type="molecule type" value="Genomic_DNA"/>
</dbReference>
<dbReference type="GO" id="GO:0003723">
    <property type="term" value="F:RNA binding"/>
    <property type="evidence" value="ECO:0007669"/>
    <property type="project" value="UniProtKB-UniRule"/>
</dbReference>
<dbReference type="EC" id="2.1.1.-" evidence="7"/>
<comment type="subcellular location">
    <subcellularLocation>
        <location evidence="7">Cytoplasm</location>
    </subcellularLocation>
</comment>
<evidence type="ECO:0000256" key="5">
    <source>
        <dbReference type="ARBA" id="ARBA00022691"/>
    </source>
</evidence>
<sequence>MRYSKKLGQCFLRDKNIVKKAVDAAHLNSKDKVLEIGLGKGILTEELAERAKKVYVIELDRRLEPFAQGITSRYDNVEVIWGDALKVDFNTLDFNKVVANLPYQISSPITFKLLKHNFDLAVLMYQYEFARRMVAKRGTEDYGRLSVAIQYYGDVEFICKVPPKAFFPRPKVYSAVVKITKKRPEDMLPLEDTQFFEDLLRALFQHKNKIVKRALLDSAHEIGLEEKELKGLLERLDFNLKERVFKLGVEDIVKLSNLLYREINLKNE</sequence>
<keyword evidence="5 7" id="KW-0949">S-adenosyl-L-methionine</keyword>
<evidence type="ECO:0000256" key="2">
    <source>
        <dbReference type="ARBA" id="ARBA00022552"/>
    </source>
</evidence>
<feature type="binding site" evidence="7 8">
    <location>
        <position position="37"/>
    </location>
    <ligand>
        <name>S-adenosyl-L-methionine</name>
        <dbReference type="ChEBI" id="CHEBI:59789"/>
    </ligand>
</feature>
<dbReference type="InterPro" id="IPR020598">
    <property type="entry name" value="rRNA_Ade_methylase_Trfase_N"/>
</dbReference>
<dbReference type="Pfam" id="PF00398">
    <property type="entry name" value="RrnaAD"/>
    <property type="match status" value="1"/>
</dbReference>
<feature type="domain" description="Ribosomal RNA adenine methylase transferase N-terminal" evidence="9">
    <location>
        <begin position="17"/>
        <end position="183"/>
    </location>
</feature>
<feature type="binding site" evidence="7 8">
    <location>
        <position position="100"/>
    </location>
    <ligand>
        <name>S-adenosyl-L-methionine</name>
        <dbReference type="ChEBI" id="CHEBI:59789"/>
    </ligand>
</feature>
<evidence type="ECO:0000256" key="7">
    <source>
        <dbReference type="HAMAP-Rule" id="MF_00607"/>
    </source>
</evidence>
<feature type="binding site" evidence="7 8">
    <location>
        <position position="83"/>
    </location>
    <ligand>
        <name>S-adenosyl-L-methionine</name>
        <dbReference type="ChEBI" id="CHEBI:59789"/>
    </ligand>
</feature>
<evidence type="ECO:0000259" key="9">
    <source>
        <dbReference type="SMART" id="SM00650"/>
    </source>
</evidence>
<evidence type="ECO:0000313" key="10">
    <source>
        <dbReference type="EMBL" id="HIP84746.1"/>
    </source>
</evidence>
<keyword evidence="1 7" id="KW-0963">Cytoplasm</keyword>
<feature type="binding site" evidence="7 8">
    <location>
        <position position="58"/>
    </location>
    <ligand>
        <name>S-adenosyl-L-methionine</name>
        <dbReference type="ChEBI" id="CHEBI:59789"/>
    </ligand>
</feature>
<comment type="caution">
    <text evidence="10">The sequence shown here is derived from an EMBL/GenBank/DDBJ whole genome shotgun (WGS) entry which is preliminary data.</text>
</comment>
<comment type="function">
    <text evidence="7">Specifically dimethylates two adjacent adenosines in the loop of a conserved hairpin near the 3'-end of 16S rRNA in the 30S particle. May play a critical role in biogenesis of 30S subunits.</text>
</comment>
<protein>
    <recommendedName>
        <fullName evidence="7">Probable ribosomal RNA small subunit methyltransferase A</fullName>
        <ecNumber evidence="7">2.1.1.-</ecNumber>
    </recommendedName>
    <alternativeName>
        <fullName evidence="7">16S rRNA dimethyladenosine transferase</fullName>
    </alternativeName>
    <alternativeName>
        <fullName evidence="7">16S rRNA dimethylase</fullName>
    </alternativeName>
    <alternativeName>
        <fullName evidence="7">S-adenosylmethionine-6-N',N'-adenosyl(rRNA) dimethyltransferase</fullName>
    </alternativeName>
</protein>
<dbReference type="AlphaFoldDB" id="A0A832ZC71"/>
<dbReference type="Gene3D" id="3.40.50.150">
    <property type="entry name" value="Vaccinia Virus protein VP39"/>
    <property type="match status" value="1"/>
</dbReference>
<organism evidence="10 12">
    <name type="scientific">Methanothermococcus okinawensis</name>
    <dbReference type="NCBI Taxonomy" id="155863"/>
    <lineage>
        <taxon>Archaea</taxon>
        <taxon>Methanobacteriati</taxon>
        <taxon>Methanobacteriota</taxon>
        <taxon>Methanomada group</taxon>
        <taxon>Methanococci</taxon>
        <taxon>Methanococcales</taxon>
        <taxon>Methanococcaceae</taxon>
        <taxon>Methanothermococcus</taxon>
    </lineage>
</organism>
<reference evidence="10" key="1">
    <citation type="journal article" date="2020" name="ISME J.">
        <title>Gammaproteobacteria mediating utilization of methyl-, sulfur- and petroleum organic compounds in deep ocean hydrothermal plumes.</title>
        <authorList>
            <person name="Zhou Z."/>
            <person name="Liu Y."/>
            <person name="Pan J."/>
            <person name="Cron B.R."/>
            <person name="Toner B.M."/>
            <person name="Anantharaman K."/>
            <person name="Breier J.A."/>
            <person name="Dick G.J."/>
            <person name="Li M."/>
        </authorList>
    </citation>
    <scope>NUCLEOTIDE SEQUENCE</scope>
    <source>
        <strain evidence="10">SZUA-1453</strain>
        <strain evidence="11">SZUA-1471</strain>
    </source>
</reference>
<dbReference type="NCBIfam" id="TIGR00755">
    <property type="entry name" value="ksgA"/>
    <property type="match status" value="1"/>
</dbReference>
<evidence type="ECO:0000313" key="12">
    <source>
        <dbReference type="Proteomes" id="UP000643554"/>
    </source>
</evidence>
<evidence type="ECO:0000256" key="1">
    <source>
        <dbReference type="ARBA" id="ARBA00022490"/>
    </source>
</evidence>
<proteinExistence type="inferred from homology"/>
<dbReference type="PANTHER" id="PTHR11727:SF7">
    <property type="entry name" value="DIMETHYLADENOSINE TRANSFERASE-RELATED"/>
    <property type="match status" value="1"/>
</dbReference>
<comment type="caution">
    <text evidence="7 8">Lacks conserved residue(s) required for the propagation of feature annotation.</text>
</comment>
<dbReference type="HAMAP" id="MF_00607">
    <property type="entry name" value="16SrRNA_methyltr_A"/>
    <property type="match status" value="1"/>
</dbReference>
<name>A0A832ZC71_9EURY</name>
<evidence type="ECO:0000256" key="4">
    <source>
        <dbReference type="ARBA" id="ARBA00022679"/>
    </source>
</evidence>
<dbReference type="GO" id="GO:0005737">
    <property type="term" value="C:cytoplasm"/>
    <property type="evidence" value="ECO:0007669"/>
    <property type="project" value="UniProtKB-SubCell"/>
</dbReference>
<dbReference type="PROSITE" id="PS51689">
    <property type="entry name" value="SAM_RNA_A_N6_MT"/>
    <property type="match status" value="1"/>
</dbReference>
<dbReference type="SUPFAM" id="SSF53335">
    <property type="entry name" value="S-adenosyl-L-methionine-dependent methyltransferases"/>
    <property type="match status" value="1"/>
</dbReference>